<feature type="region of interest" description="Disordered" evidence="2">
    <location>
        <begin position="285"/>
        <end position="305"/>
    </location>
</feature>
<proteinExistence type="predicted"/>
<gene>
    <name evidence="3" type="ORF">DUNSADRAFT_1039</name>
</gene>
<evidence type="ECO:0000313" key="4">
    <source>
        <dbReference type="Proteomes" id="UP000815325"/>
    </source>
</evidence>
<evidence type="ECO:0000256" key="2">
    <source>
        <dbReference type="SAM" id="MobiDB-lite"/>
    </source>
</evidence>
<feature type="region of interest" description="Disordered" evidence="2">
    <location>
        <begin position="1"/>
        <end position="160"/>
    </location>
</feature>
<feature type="compositionally biased region" description="Polar residues" evidence="2">
    <location>
        <begin position="41"/>
        <end position="59"/>
    </location>
</feature>
<evidence type="ECO:0000313" key="3">
    <source>
        <dbReference type="EMBL" id="KAF5839355.1"/>
    </source>
</evidence>
<feature type="compositionally biased region" description="Pro residues" evidence="2">
    <location>
        <begin position="73"/>
        <end position="88"/>
    </location>
</feature>
<feature type="compositionally biased region" description="Basic and acidic residues" evidence="2">
    <location>
        <begin position="1"/>
        <end position="17"/>
    </location>
</feature>
<feature type="compositionally biased region" description="Polar residues" evidence="2">
    <location>
        <begin position="142"/>
        <end position="153"/>
    </location>
</feature>
<organism evidence="3 4">
    <name type="scientific">Dunaliella salina</name>
    <name type="common">Green alga</name>
    <name type="synonym">Protococcus salinus</name>
    <dbReference type="NCBI Taxonomy" id="3046"/>
    <lineage>
        <taxon>Eukaryota</taxon>
        <taxon>Viridiplantae</taxon>
        <taxon>Chlorophyta</taxon>
        <taxon>core chlorophytes</taxon>
        <taxon>Chlorophyceae</taxon>
        <taxon>CS clade</taxon>
        <taxon>Chlamydomonadales</taxon>
        <taxon>Dunaliellaceae</taxon>
        <taxon>Dunaliella</taxon>
    </lineage>
</organism>
<comment type="caution">
    <text evidence="3">The sequence shown here is derived from an EMBL/GenBank/DDBJ whole genome shotgun (WGS) entry which is preliminary data.</text>
</comment>
<keyword evidence="1" id="KW-0175">Coiled coil</keyword>
<sequence>MRRSSKPGDDVRDDDKGTISTRALRASVSQRQQGKYHRQSADNTSNKMQRSNTQMNPSYSMVPHHSGDIDCLPMPPIHPTPSTTPPTVPRLNLGGPLQPPGPAPKSTTPPIVPRLNLASALNGSPAAQTPPIVPKPTVPKLNKSSSVPTPSEDSPSELRRAQAEIQGLKCENMRLLLDKSSAHQRMQEVLQERDSLQAELARLKKEQSKASVEHQCVVAELAQCQQQLSEVSASSKVATTTSEIYTRNKSLQQQLEEKVQAEGKLGREKQELMGQLVQMKAALEEHATSKPDEQRSAVGSSAAPHDLPTALSLLQRRSVQNETLRQQKRDLEDELDGALAELQVLKDQAQLNSALNRLMGDREAERVAQSLAEARELRARQEAGTDEDEKIKFLEHKQLAKLQRQQQGRGKRMLGCALRCVARLGVYSAVTVATVAGTHTQQGRGLVDKLTTQGGRWAAKGLRKGN</sequence>
<dbReference type="EMBL" id="MU069546">
    <property type="protein sequence ID" value="KAF5839355.1"/>
    <property type="molecule type" value="Genomic_DNA"/>
</dbReference>
<dbReference type="Proteomes" id="UP000815325">
    <property type="component" value="Unassembled WGS sequence"/>
</dbReference>
<reference evidence="3" key="1">
    <citation type="submission" date="2017-08" db="EMBL/GenBank/DDBJ databases">
        <authorList>
            <person name="Polle J.E."/>
            <person name="Barry K."/>
            <person name="Cushman J."/>
            <person name="Schmutz J."/>
            <person name="Tran D."/>
            <person name="Hathwaick L.T."/>
            <person name="Yim W.C."/>
            <person name="Jenkins J."/>
            <person name="Mckie-Krisberg Z.M."/>
            <person name="Prochnik S."/>
            <person name="Lindquist E."/>
            <person name="Dockter R.B."/>
            <person name="Adam C."/>
            <person name="Molina H."/>
            <person name="Bunkerborg J."/>
            <person name="Jin E."/>
            <person name="Buchheim M."/>
            <person name="Magnuson J."/>
        </authorList>
    </citation>
    <scope>NUCLEOTIDE SEQUENCE</scope>
    <source>
        <strain evidence="3">CCAP 19/18</strain>
    </source>
</reference>
<evidence type="ECO:0000256" key="1">
    <source>
        <dbReference type="SAM" id="Coils"/>
    </source>
</evidence>
<keyword evidence="4" id="KW-1185">Reference proteome</keyword>
<protein>
    <submittedName>
        <fullName evidence="3">Uncharacterized protein</fullName>
    </submittedName>
</protein>
<accession>A0ABQ7GXM7</accession>
<feature type="coiled-coil region" evidence="1">
    <location>
        <begin position="314"/>
        <end position="348"/>
    </location>
</feature>
<name>A0ABQ7GXM7_DUNSA</name>
<feature type="compositionally biased region" description="Basic and acidic residues" evidence="2">
    <location>
        <begin position="285"/>
        <end position="295"/>
    </location>
</feature>